<dbReference type="EC" id="2.3.1.254" evidence="4"/>
<dbReference type="Gene3D" id="1.25.40.1040">
    <property type="match status" value="2"/>
</dbReference>
<organism evidence="4">
    <name type="scientific">Glycine soja</name>
    <name type="common">Wild soybean</name>
    <dbReference type="NCBI Taxonomy" id="3848"/>
    <lineage>
        <taxon>Eukaryota</taxon>
        <taxon>Viridiplantae</taxon>
        <taxon>Streptophyta</taxon>
        <taxon>Embryophyta</taxon>
        <taxon>Tracheophyta</taxon>
        <taxon>Spermatophyta</taxon>
        <taxon>Magnoliopsida</taxon>
        <taxon>eudicotyledons</taxon>
        <taxon>Gunneridae</taxon>
        <taxon>Pentapetalae</taxon>
        <taxon>rosids</taxon>
        <taxon>fabids</taxon>
        <taxon>Fabales</taxon>
        <taxon>Fabaceae</taxon>
        <taxon>Papilionoideae</taxon>
        <taxon>50 kb inversion clade</taxon>
        <taxon>NPAAA clade</taxon>
        <taxon>indigoferoid/millettioid clade</taxon>
        <taxon>Phaseoleae</taxon>
        <taxon>Glycine</taxon>
        <taxon>Glycine subgen. Soja</taxon>
    </lineage>
</organism>
<dbReference type="EMBL" id="KN650827">
    <property type="protein sequence ID" value="KHN31636.1"/>
    <property type="molecule type" value="Genomic_DNA"/>
</dbReference>
<keyword evidence="2 3" id="KW-0802">TPR repeat</keyword>
<dbReference type="Pfam" id="PF00515">
    <property type="entry name" value="TPR_1"/>
    <property type="match status" value="1"/>
</dbReference>
<keyword evidence="4" id="KW-0808">Transferase</keyword>
<reference evidence="4" key="1">
    <citation type="submission" date="2014-07" db="EMBL/GenBank/DDBJ databases">
        <title>Identification of a novel salt tolerance gene in wild soybean by whole-genome sequencing.</title>
        <authorList>
            <person name="Lam H.-M."/>
            <person name="Qi X."/>
            <person name="Li M.-W."/>
            <person name="Liu X."/>
            <person name="Xie M."/>
            <person name="Ni M."/>
            <person name="Xu X."/>
        </authorList>
    </citation>
    <scope>NUCLEOTIDE SEQUENCE [LARGE SCALE GENOMIC DNA]</scope>
    <source>
        <tissue evidence="4">Root</tissue>
    </source>
</reference>
<dbReference type="InterPro" id="IPR011990">
    <property type="entry name" value="TPR-like_helical_dom_sf"/>
</dbReference>
<dbReference type="InterPro" id="IPR021183">
    <property type="entry name" value="NatA_aux_su"/>
</dbReference>
<proteinExistence type="predicted"/>
<dbReference type="AlphaFoldDB" id="A0A0B2RAP2"/>
<feature type="repeat" description="TPR" evidence="3">
    <location>
        <begin position="130"/>
        <end position="163"/>
    </location>
</feature>
<evidence type="ECO:0000256" key="1">
    <source>
        <dbReference type="ARBA" id="ARBA00022737"/>
    </source>
</evidence>
<keyword evidence="1" id="KW-0677">Repeat</keyword>
<gene>
    <name evidence="4" type="ORF">glysoja_046680</name>
</gene>
<name>A0A0B2RAP2_GLYSO</name>
<protein>
    <submittedName>
        <fullName evidence="4">N-alpha-acetyltransferase 16, NatA auxiliary subunit</fullName>
        <ecNumber evidence="4">2.3.1.254</ecNumber>
    </submittedName>
</protein>
<evidence type="ECO:0000256" key="2">
    <source>
        <dbReference type="ARBA" id="ARBA00022803"/>
    </source>
</evidence>
<accession>A0A0B2RAP2</accession>
<dbReference type="Proteomes" id="UP000053555">
    <property type="component" value="Unassembled WGS sequence"/>
</dbReference>
<sequence>MSWLFLFSTKRRCSKTLLLVPLQILQSLLRVKEASTASIHPRQAQQKGLLLSLGFRAGIGTAIEVEDKVGAKKNVGKGAEVHIDTGKHEDEAGIKRDIGIVKEGGGKFKSYETKQYKKGLKAADNDLKSHLCWHVCGLLYRSDKEYREAIKCYRNALRIDPDNTEILCDLSLLQISLLDECEFLERALEELHKKESKIVDKLVYKEQQVSHLVKLGHLEEGKALYRTLLSMNPNNYR</sequence>
<dbReference type="PANTHER" id="PTHR22767">
    <property type="entry name" value="N-TERMINAL ACETYLTRANSFERASE-RELATED"/>
    <property type="match status" value="1"/>
</dbReference>
<dbReference type="PROSITE" id="PS50005">
    <property type="entry name" value="TPR"/>
    <property type="match status" value="1"/>
</dbReference>
<dbReference type="GO" id="GO:0120518">
    <property type="term" value="F:protein N-terminal-methionine acetyltransferase activity"/>
    <property type="evidence" value="ECO:0007669"/>
    <property type="project" value="UniProtKB-EC"/>
</dbReference>
<dbReference type="PANTHER" id="PTHR22767:SF2">
    <property type="entry name" value="N(ALPHA)-ACETYLTRANSFERASE 15_16, ISOFORM A"/>
    <property type="match status" value="1"/>
</dbReference>
<dbReference type="SUPFAM" id="SSF48452">
    <property type="entry name" value="TPR-like"/>
    <property type="match status" value="1"/>
</dbReference>
<evidence type="ECO:0000313" key="4">
    <source>
        <dbReference type="EMBL" id="KHN31636.1"/>
    </source>
</evidence>
<dbReference type="GO" id="GO:0005737">
    <property type="term" value="C:cytoplasm"/>
    <property type="evidence" value="ECO:0007669"/>
    <property type="project" value="TreeGrafter"/>
</dbReference>
<keyword evidence="4" id="KW-0012">Acyltransferase</keyword>
<evidence type="ECO:0000256" key="3">
    <source>
        <dbReference type="PROSITE-ProRule" id="PRU00339"/>
    </source>
</evidence>
<dbReference type="Pfam" id="PF12569">
    <property type="entry name" value="NatA_aux_su"/>
    <property type="match status" value="1"/>
</dbReference>
<dbReference type="SMART" id="SM00028">
    <property type="entry name" value="TPR"/>
    <property type="match status" value="1"/>
</dbReference>
<dbReference type="InterPro" id="IPR019734">
    <property type="entry name" value="TPR_rpt"/>
</dbReference>